<organism evidence="1 2">
    <name type="scientific">Strigamia maritima</name>
    <name type="common">European centipede</name>
    <name type="synonym">Geophilus maritimus</name>
    <dbReference type="NCBI Taxonomy" id="126957"/>
    <lineage>
        <taxon>Eukaryota</taxon>
        <taxon>Metazoa</taxon>
        <taxon>Ecdysozoa</taxon>
        <taxon>Arthropoda</taxon>
        <taxon>Myriapoda</taxon>
        <taxon>Chilopoda</taxon>
        <taxon>Pleurostigmophora</taxon>
        <taxon>Geophilomorpha</taxon>
        <taxon>Linotaeniidae</taxon>
        <taxon>Strigamia</taxon>
    </lineage>
</organism>
<dbReference type="EMBL" id="JH431116">
    <property type="status" value="NOT_ANNOTATED_CDS"/>
    <property type="molecule type" value="Genomic_DNA"/>
</dbReference>
<evidence type="ECO:0000313" key="1">
    <source>
        <dbReference type="EnsemblMetazoa" id="SMAR002396-PA"/>
    </source>
</evidence>
<dbReference type="AlphaFoldDB" id="T1IN26"/>
<proteinExistence type="predicted"/>
<sequence length="68" mass="7329">MEPSDPSTLQTLRCAFGDKSSPAGYREVMDGYNGSAIVIQQLELSYEFGKSKVGILKGLNLCVEPGTM</sequence>
<evidence type="ECO:0000313" key="2">
    <source>
        <dbReference type="Proteomes" id="UP000014500"/>
    </source>
</evidence>
<dbReference type="Proteomes" id="UP000014500">
    <property type="component" value="Unassembled WGS sequence"/>
</dbReference>
<name>T1IN26_STRMM</name>
<keyword evidence="2" id="KW-1185">Reference proteome</keyword>
<protein>
    <submittedName>
        <fullName evidence="1">Uncharacterized protein</fullName>
    </submittedName>
</protein>
<reference evidence="2" key="1">
    <citation type="submission" date="2011-05" db="EMBL/GenBank/DDBJ databases">
        <authorList>
            <person name="Richards S.R."/>
            <person name="Qu J."/>
            <person name="Jiang H."/>
            <person name="Jhangiani S.N."/>
            <person name="Agravi P."/>
            <person name="Goodspeed R."/>
            <person name="Gross S."/>
            <person name="Mandapat C."/>
            <person name="Jackson L."/>
            <person name="Mathew T."/>
            <person name="Pu L."/>
            <person name="Thornton R."/>
            <person name="Saada N."/>
            <person name="Wilczek-Boney K.B."/>
            <person name="Lee S."/>
            <person name="Kovar C."/>
            <person name="Wu Y."/>
            <person name="Scherer S.E."/>
            <person name="Worley K.C."/>
            <person name="Muzny D.M."/>
            <person name="Gibbs R."/>
        </authorList>
    </citation>
    <scope>NUCLEOTIDE SEQUENCE</scope>
    <source>
        <strain evidence="2">Brora</strain>
    </source>
</reference>
<accession>T1IN26</accession>
<dbReference type="HOGENOM" id="CLU_2797184_0_0_1"/>
<reference evidence="1" key="2">
    <citation type="submission" date="2015-02" db="UniProtKB">
        <authorList>
            <consortium name="EnsemblMetazoa"/>
        </authorList>
    </citation>
    <scope>IDENTIFICATION</scope>
</reference>
<dbReference type="EnsemblMetazoa" id="SMAR002396-RA">
    <property type="protein sequence ID" value="SMAR002396-PA"/>
    <property type="gene ID" value="SMAR002396"/>
</dbReference>